<evidence type="ECO:0000256" key="2">
    <source>
        <dbReference type="SAM" id="MobiDB-lite"/>
    </source>
</evidence>
<feature type="compositionally biased region" description="Polar residues" evidence="2">
    <location>
        <begin position="148"/>
        <end position="168"/>
    </location>
</feature>
<comment type="caution">
    <text evidence="4">The sequence shown here is derived from an EMBL/GenBank/DDBJ whole genome shotgun (WGS) entry which is preliminary data.</text>
</comment>
<evidence type="ECO:0000313" key="4">
    <source>
        <dbReference type="EMBL" id="KAG2180671.1"/>
    </source>
</evidence>
<evidence type="ECO:0000313" key="5">
    <source>
        <dbReference type="Proteomes" id="UP000612746"/>
    </source>
</evidence>
<gene>
    <name evidence="4" type="ORF">INT44_003678</name>
</gene>
<evidence type="ECO:0000256" key="1">
    <source>
        <dbReference type="SAM" id="Coils"/>
    </source>
</evidence>
<feature type="compositionally biased region" description="Basic residues" evidence="2">
    <location>
        <begin position="516"/>
        <end position="528"/>
    </location>
</feature>
<keyword evidence="3" id="KW-0812">Transmembrane</keyword>
<name>A0A8H7PV52_9FUNG</name>
<reference evidence="4" key="1">
    <citation type="submission" date="2020-12" db="EMBL/GenBank/DDBJ databases">
        <title>Metabolic potential, ecology and presence of endohyphal bacteria is reflected in genomic diversity of Mucoromycotina.</title>
        <authorList>
            <person name="Muszewska A."/>
            <person name="Okrasinska A."/>
            <person name="Steczkiewicz K."/>
            <person name="Drgas O."/>
            <person name="Orlowska M."/>
            <person name="Perlinska-Lenart U."/>
            <person name="Aleksandrzak-Piekarczyk T."/>
            <person name="Szatraj K."/>
            <person name="Zielenkiewicz U."/>
            <person name="Pilsyk S."/>
            <person name="Malc E."/>
            <person name="Mieczkowski P."/>
            <person name="Kruszewska J.S."/>
            <person name="Biernat P."/>
            <person name="Pawlowska J."/>
        </authorList>
    </citation>
    <scope>NUCLEOTIDE SEQUENCE</scope>
    <source>
        <strain evidence="4">WA0000051536</strain>
    </source>
</reference>
<feature type="region of interest" description="Disordered" evidence="2">
    <location>
        <begin position="548"/>
        <end position="567"/>
    </location>
</feature>
<dbReference type="EMBL" id="JAEPRA010000009">
    <property type="protein sequence ID" value="KAG2180671.1"/>
    <property type="molecule type" value="Genomic_DNA"/>
</dbReference>
<feature type="compositionally biased region" description="Polar residues" evidence="2">
    <location>
        <begin position="501"/>
        <end position="510"/>
    </location>
</feature>
<evidence type="ECO:0000256" key="3">
    <source>
        <dbReference type="SAM" id="Phobius"/>
    </source>
</evidence>
<feature type="region of interest" description="Disordered" evidence="2">
    <location>
        <begin position="94"/>
        <end position="168"/>
    </location>
</feature>
<dbReference type="OrthoDB" id="432685at2759"/>
<feature type="transmembrane region" description="Helical" evidence="3">
    <location>
        <begin position="593"/>
        <end position="612"/>
    </location>
</feature>
<protein>
    <submittedName>
        <fullName evidence="4">Uncharacterized protein</fullName>
    </submittedName>
</protein>
<feature type="region of interest" description="Disordered" evidence="2">
    <location>
        <begin position="478"/>
        <end position="530"/>
    </location>
</feature>
<feature type="coiled-coil region" evidence="1">
    <location>
        <begin position="222"/>
        <end position="249"/>
    </location>
</feature>
<accession>A0A8H7PV52</accession>
<dbReference type="AlphaFoldDB" id="A0A8H7PV52"/>
<proteinExistence type="predicted"/>
<dbReference type="Proteomes" id="UP000612746">
    <property type="component" value="Unassembled WGS sequence"/>
</dbReference>
<feature type="compositionally biased region" description="Polar residues" evidence="2">
    <location>
        <begin position="94"/>
        <end position="110"/>
    </location>
</feature>
<keyword evidence="5" id="KW-1185">Reference proteome</keyword>
<feature type="coiled-coil region" evidence="1">
    <location>
        <begin position="292"/>
        <end position="378"/>
    </location>
</feature>
<sequence length="645" mass="73797">MTTLMPASDPSKSHGVPMVVLRAQLTCLVANYDERKQGTILTGDLLDLIDQYEQENQVTLLTQEQRTAIQPFTLANPDLDMSAEDIMNLVKLVSPNNSNQDTPHTSNIPSPSIRPRTSAPLRHIKPLSQRLRTSRSPSLDEPFDIDTKSWNDVSRNYSQPSPTDDSMSISAWSASDLEQEMMDDAEVEQMSLYYQKTLLLTKRLKESERSLASMTHENESRIAHLQTFVDDMNNNINNQKKEILEFKGKEKNSLDQISALEAHIAQIQSSQSDHKQVYVSLKRLVDEKCGETQKLQDALKSKEMLLEQTEETFSHMNKEFRQLMDERDRLVEMQVQLEQELIMSQSAHMKLEEQRCENERLKQVIDELSYDLDEARNSRHQRSWSRSDMADNIKDLQSELAMHYNTIQNPFQGDNDEFVNMVKEQQDATERLRTVENEKDFYKAQANDAMQDLDKVKSELDSLRKALQRENKFLVTELADLRSKAPTTPPPPSDKDFDGHSATSTGSDMNSLRPGVRQRRAERVRRSRLVYDLNDPNAQPLLMLNQQASSNPQPQSPPPSQTIVRKSSVPDKAQVLQLMRKSDDRIVANTITFALYTLVVYAFGIVTSTFLIETSSQTIWNVGNTAGKNKVLEVLLYWLEKLLSE</sequence>
<keyword evidence="3" id="KW-0472">Membrane</keyword>
<keyword evidence="1" id="KW-0175">Coiled coil</keyword>
<organism evidence="4 5">
    <name type="scientific">Umbelopsis vinacea</name>
    <dbReference type="NCBI Taxonomy" id="44442"/>
    <lineage>
        <taxon>Eukaryota</taxon>
        <taxon>Fungi</taxon>
        <taxon>Fungi incertae sedis</taxon>
        <taxon>Mucoromycota</taxon>
        <taxon>Mucoromycotina</taxon>
        <taxon>Umbelopsidomycetes</taxon>
        <taxon>Umbelopsidales</taxon>
        <taxon>Umbelopsidaceae</taxon>
        <taxon>Umbelopsis</taxon>
    </lineage>
</organism>
<keyword evidence="3" id="KW-1133">Transmembrane helix</keyword>